<dbReference type="Proteomes" id="UP001239111">
    <property type="component" value="Chromosome 4"/>
</dbReference>
<proteinExistence type="predicted"/>
<keyword evidence="2" id="KW-1185">Reference proteome</keyword>
<evidence type="ECO:0000313" key="1">
    <source>
        <dbReference type="EMBL" id="KAJ8665859.1"/>
    </source>
</evidence>
<protein>
    <submittedName>
        <fullName evidence="1">Uncharacterized protein</fullName>
    </submittedName>
</protein>
<evidence type="ECO:0000313" key="2">
    <source>
        <dbReference type="Proteomes" id="UP001239111"/>
    </source>
</evidence>
<sequence length="202" mass="23112">MMLDFYCPNIADSEANSVSSSADVECYFFFIKSILEIEEACELFLRQHLESISAAVKRGYASIDRERLRLLYDAVDASHQEPRTLNKSSAQPLNNRTDLDKRKPRKTKGTKRSTRSMVLKARKSAISDTGLLIKNSSVFDSVLEVFLHGDLNYSMGRNFMDKTLGMTGNFYLQTLTKLYLETSSPDFEERRERILRAGDRID</sequence>
<gene>
    <name evidence="1" type="ORF">QAD02_007521</name>
</gene>
<accession>A0ACC2N3T2</accession>
<dbReference type="EMBL" id="CM056744">
    <property type="protein sequence ID" value="KAJ8665859.1"/>
    <property type="molecule type" value="Genomic_DNA"/>
</dbReference>
<comment type="caution">
    <text evidence="1">The sequence shown here is derived from an EMBL/GenBank/DDBJ whole genome shotgun (WGS) entry which is preliminary data.</text>
</comment>
<reference evidence="1" key="1">
    <citation type="submission" date="2023-04" db="EMBL/GenBank/DDBJ databases">
        <title>A chromosome-level genome assembly of the parasitoid wasp Eretmocerus hayati.</title>
        <authorList>
            <person name="Zhong Y."/>
            <person name="Liu S."/>
            <person name="Liu Y."/>
        </authorList>
    </citation>
    <scope>NUCLEOTIDE SEQUENCE</scope>
    <source>
        <strain evidence="1">ZJU_SS_LIU_2023</strain>
    </source>
</reference>
<organism evidence="1 2">
    <name type="scientific">Eretmocerus hayati</name>
    <dbReference type="NCBI Taxonomy" id="131215"/>
    <lineage>
        <taxon>Eukaryota</taxon>
        <taxon>Metazoa</taxon>
        <taxon>Ecdysozoa</taxon>
        <taxon>Arthropoda</taxon>
        <taxon>Hexapoda</taxon>
        <taxon>Insecta</taxon>
        <taxon>Pterygota</taxon>
        <taxon>Neoptera</taxon>
        <taxon>Endopterygota</taxon>
        <taxon>Hymenoptera</taxon>
        <taxon>Apocrita</taxon>
        <taxon>Proctotrupomorpha</taxon>
        <taxon>Chalcidoidea</taxon>
        <taxon>Aphelinidae</taxon>
        <taxon>Aphelininae</taxon>
        <taxon>Eretmocerus</taxon>
    </lineage>
</organism>
<name>A0ACC2N3T2_9HYME</name>